<evidence type="ECO:0000256" key="1">
    <source>
        <dbReference type="SAM" id="Phobius"/>
    </source>
</evidence>
<keyword evidence="3" id="KW-1185">Reference proteome</keyword>
<keyword evidence="1" id="KW-1133">Transmembrane helix</keyword>
<dbReference type="Proteomes" id="UP000255833">
    <property type="component" value="Segment"/>
</dbReference>
<organism evidence="2 3">
    <name type="scientific">Paenibacillus phage Unity</name>
    <dbReference type="NCBI Taxonomy" id="2282396"/>
    <lineage>
        <taxon>Viruses</taxon>
        <taxon>Duplodnaviria</taxon>
        <taxon>Heunggongvirae</taxon>
        <taxon>Uroviricota</taxon>
        <taxon>Caudoviricetes</taxon>
        <taxon>Halcyonevirus</taxon>
        <taxon>Halcyonevirus unity</taxon>
    </lineage>
</organism>
<accession>A0A345AZX8</accession>
<sequence length="57" mass="6483">MLDFLKLYVAAFVLTFLMLSLFFGFFLAISFGIWKIAAIAVVAVIAHKAEKIERKCR</sequence>
<evidence type="ECO:0000313" key="3">
    <source>
        <dbReference type="Proteomes" id="UP000255833"/>
    </source>
</evidence>
<evidence type="ECO:0000313" key="2">
    <source>
        <dbReference type="EMBL" id="AXF42658.1"/>
    </source>
</evidence>
<protein>
    <submittedName>
        <fullName evidence="2">Uncharacterized protein</fullName>
    </submittedName>
</protein>
<gene>
    <name evidence="2" type="ORF">UNITY_41</name>
</gene>
<feature type="transmembrane region" description="Helical" evidence="1">
    <location>
        <begin position="7"/>
        <end position="26"/>
    </location>
</feature>
<dbReference type="EMBL" id="MH460824">
    <property type="protein sequence ID" value="AXF42658.1"/>
    <property type="molecule type" value="Genomic_DNA"/>
</dbReference>
<keyword evidence="1" id="KW-0812">Transmembrane</keyword>
<name>A0A345AZX8_9CAUD</name>
<keyword evidence="1" id="KW-0472">Membrane</keyword>
<reference evidence="3" key="1">
    <citation type="submission" date="2018-06" db="EMBL/GenBank/DDBJ databases">
        <authorList>
            <person name="Chang C.E."/>
            <person name="Leblanc L."/>
            <person name="Cassin E."/>
            <person name="Salisbury A."/>
            <person name="Peterman C."/>
            <person name="Rai P."/>
            <person name="Wong S."/>
            <person name="Uriarte-Valle G."/>
            <person name="Muscelli S."/>
            <person name="Tan R."/>
            <person name="Grose J.H."/>
            <person name="Strong C."/>
            <person name="Amy P.S."/>
            <person name="Philippos T.K."/>
        </authorList>
    </citation>
    <scope>NUCLEOTIDE SEQUENCE [LARGE SCALE GENOMIC DNA]</scope>
</reference>
<proteinExistence type="predicted"/>